<organism evidence="4 5">
    <name type="scientific">Dunaliella salina</name>
    <name type="common">Green alga</name>
    <name type="synonym">Protococcus salinus</name>
    <dbReference type="NCBI Taxonomy" id="3046"/>
    <lineage>
        <taxon>Eukaryota</taxon>
        <taxon>Viridiplantae</taxon>
        <taxon>Chlorophyta</taxon>
        <taxon>core chlorophytes</taxon>
        <taxon>Chlorophyceae</taxon>
        <taxon>CS clade</taxon>
        <taxon>Chlamydomonadales</taxon>
        <taxon>Dunaliellaceae</taxon>
        <taxon>Dunaliella</taxon>
    </lineage>
</organism>
<dbReference type="Gene3D" id="3.10.400.10">
    <property type="entry name" value="Sulfate adenylyltransferase"/>
    <property type="match status" value="1"/>
</dbReference>
<dbReference type="InterPro" id="IPR024951">
    <property type="entry name" value="Sulfurylase_cat_dom"/>
</dbReference>
<dbReference type="EMBL" id="MU069749">
    <property type="protein sequence ID" value="KAF5834566.1"/>
    <property type="molecule type" value="Genomic_DNA"/>
</dbReference>
<dbReference type="PANTHER" id="PTHR43509">
    <property type="match status" value="1"/>
</dbReference>
<feature type="domain" description="ATP-sulfurylase PUA-like" evidence="3">
    <location>
        <begin position="83"/>
        <end position="205"/>
    </location>
</feature>
<proteinExistence type="predicted"/>
<keyword evidence="5" id="KW-1185">Reference proteome</keyword>
<protein>
    <submittedName>
        <fullName evidence="4">ATP sulfurylase</fullName>
    </submittedName>
</protein>
<dbReference type="InterPro" id="IPR025980">
    <property type="entry name" value="ATP-Sase_PUA-like_dom"/>
</dbReference>
<evidence type="ECO:0000259" key="3">
    <source>
        <dbReference type="Pfam" id="PF14306"/>
    </source>
</evidence>
<evidence type="ECO:0000313" key="4">
    <source>
        <dbReference type="EMBL" id="KAF5834566.1"/>
    </source>
</evidence>
<sequence length="478" mass="51205">MAAQLTSKHISTACTAAARGSKPVAPVKLPASVLATAPVVRASIKPAGTATPASARREQRLSRTMAAATEVVTSEAATAGLQAAHGGKLVNLQAPQSEWPALIQGCTKTIEASHRNACDVELLSIGGFSPLTGFLNEDEYYSVVENMRMKSGLLLGIPVVFDTDREDVVVGDKVLITYQGQNIGVLTVESKWCPDKGLEQPKRVFPCASPAEVRATLPKDTDVLAFQCRNPIHKAHYELFTRALDAPNVREGAVCLVHPTVGPTQDDDIPGAIRYKTYEVGIDGVQGIYCSILLVWGILPRNCCPQTVPTPIPYKHFTTASGQSPTPLTHSFVAFAGCIHFITGLTLSFAASGGCTHSIFGPTRSCCTHFIIGRDMAGSKSCLTGEDFYGAYDAQNMASTHAAELGMQTVPSLNIAFTKEKGYVTADVAEKENLTKLNLSGTKFRTMLRTGEDIPDWFAFKSVIDVLRDQVKAEEGAK</sequence>
<gene>
    <name evidence="4" type="ORF">DUNSADRAFT_8733</name>
</gene>
<dbReference type="Pfam" id="PF14306">
    <property type="entry name" value="PUA_2"/>
    <property type="match status" value="1"/>
</dbReference>
<dbReference type="Pfam" id="PF01747">
    <property type="entry name" value="ATP-sulfurylase"/>
    <property type="match status" value="2"/>
</dbReference>
<dbReference type="InterPro" id="IPR015947">
    <property type="entry name" value="PUA-like_sf"/>
</dbReference>
<name>A0ABQ7GIY1_DUNSA</name>
<dbReference type="Proteomes" id="UP000815325">
    <property type="component" value="Unassembled WGS sequence"/>
</dbReference>
<dbReference type="PANTHER" id="PTHR43509:SF1">
    <property type="entry name" value="SULFATE ADENYLYLTRANSFERASE"/>
    <property type="match status" value="1"/>
</dbReference>
<evidence type="ECO:0000259" key="2">
    <source>
        <dbReference type="Pfam" id="PF01747"/>
    </source>
</evidence>
<comment type="caution">
    <text evidence="4">The sequence shown here is derived from an EMBL/GenBank/DDBJ whole genome shotgun (WGS) entry which is preliminary data.</text>
</comment>
<comment type="pathway">
    <text evidence="1">Sulfur metabolism; hydrogen sulfide biosynthesis; sulfite from sulfate: step 1/3.</text>
</comment>
<feature type="domain" description="Sulphate adenylyltransferase catalytic" evidence="2">
    <location>
        <begin position="367"/>
        <end position="469"/>
    </location>
</feature>
<evidence type="ECO:0000256" key="1">
    <source>
        <dbReference type="ARBA" id="ARBA00005048"/>
    </source>
</evidence>
<reference evidence="4" key="1">
    <citation type="submission" date="2017-08" db="EMBL/GenBank/DDBJ databases">
        <authorList>
            <person name="Polle J.E."/>
            <person name="Barry K."/>
            <person name="Cushman J."/>
            <person name="Schmutz J."/>
            <person name="Tran D."/>
            <person name="Hathwaick L.T."/>
            <person name="Yim W.C."/>
            <person name="Jenkins J."/>
            <person name="Mckie-Krisberg Z.M."/>
            <person name="Prochnik S."/>
            <person name="Lindquist E."/>
            <person name="Dockter R.B."/>
            <person name="Adam C."/>
            <person name="Molina H."/>
            <person name="Bunkerborg J."/>
            <person name="Jin E."/>
            <person name="Buchheim M."/>
            <person name="Magnuson J."/>
        </authorList>
    </citation>
    <scope>NUCLEOTIDE SEQUENCE</scope>
    <source>
        <strain evidence="4">CCAP 19/18</strain>
    </source>
</reference>
<feature type="domain" description="Sulphate adenylyltransferase catalytic" evidence="2">
    <location>
        <begin position="209"/>
        <end position="283"/>
    </location>
</feature>
<evidence type="ECO:0000313" key="5">
    <source>
        <dbReference type="Proteomes" id="UP000815325"/>
    </source>
</evidence>
<dbReference type="SUPFAM" id="SSF88697">
    <property type="entry name" value="PUA domain-like"/>
    <property type="match status" value="1"/>
</dbReference>
<dbReference type="Gene3D" id="3.40.50.620">
    <property type="entry name" value="HUPs"/>
    <property type="match status" value="2"/>
</dbReference>
<dbReference type="SUPFAM" id="SSF52374">
    <property type="entry name" value="Nucleotidylyl transferase"/>
    <property type="match status" value="1"/>
</dbReference>
<dbReference type="InterPro" id="IPR014729">
    <property type="entry name" value="Rossmann-like_a/b/a_fold"/>
</dbReference>
<accession>A0ABQ7GIY1</accession>